<sequence>MTVTLRVVLDQVVAAVDADLAAASRELGRALVSTAPSGCAVEAIVPAAGPDVAGLLEAEVPGLVDITKLRLPRRELAAAWQLGAASGAAGGLIHAPTLMAPLMKHDRVHDHDQTVVTVWDLDPWENPDELSRTTVAWHRAMLKRAAKHADAVVVPTHAAAERIAALAHLGDRIRVISGAPPEDFRVPSDEVGRRRELGLPEGCILLSGSVAASTGLSDAFVAIAAQGSDLPVVVVDAPEGGEPAIVALAGEAGISESRLHVRGALDAWDLGAVLGGTLVFMAPSTRTYFPWRLLEALRAGVPVVAAGSDVHREVLVDGGLLADPRDPDALTEAMGEALGSSAAVERLAVLSGDRGRAFSWAGAAERVWQLHADL</sequence>
<dbReference type="RefSeq" id="WP_183499405.1">
    <property type="nucleotide sequence ID" value="NZ_BAABCO010000001.1"/>
</dbReference>
<dbReference type="PANTHER" id="PTHR46401">
    <property type="entry name" value="GLYCOSYLTRANSFERASE WBBK-RELATED"/>
    <property type="match status" value="1"/>
</dbReference>
<dbReference type="Proteomes" id="UP000549113">
    <property type="component" value="Unassembled WGS sequence"/>
</dbReference>
<evidence type="ECO:0000313" key="2">
    <source>
        <dbReference type="EMBL" id="MBB4139785.1"/>
    </source>
</evidence>
<dbReference type="Gene3D" id="3.40.50.2000">
    <property type="entry name" value="Glycogen Phosphorylase B"/>
    <property type="match status" value="2"/>
</dbReference>
<proteinExistence type="predicted"/>
<dbReference type="Pfam" id="PF13692">
    <property type="entry name" value="Glyco_trans_1_4"/>
    <property type="match status" value="1"/>
</dbReference>
<dbReference type="GO" id="GO:0016757">
    <property type="term" value="F:glycosyltransferase activity"/>
    <property type="evidence" value="ECO:0007669"/>
    <property type="project" value="TreeGrafter"/>
</dbReference>
<name>A0AA40SPC4_9MICO</name>
<keyword evidence="1" id="KW-0808">Transferase</keyword>
<accession>A0AA40SPC4</accession>
<protein>
    <submittedName>
        <fullName evidence="2">Glycosyltransferase involved in cell wall biosynthesis</fullName>
    </submittedName>
</protein>
<dbReference type="SUPFAM" id="SSF53756">
    <property type="entry name" value="UDP-Glycosyltransferase/glycogen phosphorylase"/>
    <property type="match status" value="1"/>
</dbReference>
<dbReference type="AlphaFoldDB" id="A0AA40SPC4"/>
<comment type="caution">
    <text evidence="2">The sequence shown here is derived from an EMBL/GenBank/DDBJ whole genome shotgun (WGS) entry which is preliminary data.</text>
</comment>
<evidence type="ECO:0000256" key="1">
    <source>
        <dbReference type="ARBA" id="ARBA00022679"/>
    </source>
</evidence>
<keyword evidence="3" id="KW-1185">Reference proteome</keyword>
<dbReference type="PANTHER" id="PTHR46401:SF2">
    <property type="entry name" value="GLYCOSYLTRANSFERASE WBBK-RELATED"/>
    <property type="match status" value="1"/>
</dbReference>
<evidence type="ECO:0000313" key="3">
    <source>
        <dbReference type="Proteomes" id="UP000549113"/>
    </source>
</evidence>
<dbReference type="EMBL" id="JACIFH010000001">
    <property type="protein sequence ID" value="MBB4139785.1"/>
    <property type="molecule type" value="Genomic_DNA"/>
</dbReference>
<gene>
    <name evidence="2" type="ORF">BKA10_001579</name>
</gene>
<reference evidence="2 3" key="1">
    <citation type="submission" date="2020-08" db="EMBL/GenBank/DDBJ databases">
        <title>Sequencing the genomes of 1000 actinobacteria strains.</title>
        <authorList>
            <person name="Klenk H.-P."/>
        </authorList>
    </citation>
    <scope>NUCLEOTIDE SEQUENCE [LARGE SCALE GENOMIC DNA]</scope>
    <source>
        <strain evidence="2 3">DSM 19600</strain>
    </source>
</reference>
<organism evidence="2 3">
    <name type="scientific">Microbacterium invictum</name>
    <dbReference type="NCBI Taxonomy" id="515415"/>
    <lineage>
        <taxon>Bacteria</taxon>
        <taxon>Bacillati</taxon>
        <taxon>Actinomycetota</taxon>
        <taxon>Actinomycetes</taxon>
        <taxon>Micrococcales</taxon>
        <taxon>Microbacteriaceae</taxon>
        <taxon>Microbacterium</taxon>
    </lineage>
</organism>
<dbReference type="GO" id="GO:0009103">
    <property type="term" value="P:lipopolysaccharide biosynthetic process"/>
    <property type="evidence" value="ECO:0007669"/>
    <property type="project" value="TreeGrafter"/>
</dbReference>